<organism evidence="3 4">
    <name type="scientific">Streptomyces gamaensis</name>
    <dbReference type="NCBI Taxonomy" id="1763542"/>
    <lineage>
        <taxon>Bacteria</taxon>
        <taxon>Bacillati</taxon>
        <taxon>Actinomycetota</taxon>
        <taxon>Actinomycetes</taxon>
        <taxon>Kitasatosporales</taxon>
        <taxon>Streptomycetaceae</taxon>
        <taxon>Streptomyces</taxon>
    </lineage>
</organism>
<feature type="region of interest" description="Disordered" evidence="1">
    <location>
        <begin position="404"/>
        <end position="482"/>
    </location>
</feature>
<protein>
    <submittedName>
        <fullName evidence="3">Alpha/beta hydrolase</fullName>
    </submittedName>
</protein>
<comment type="caution">
    <text evidence="3">The sequence shown here is derived from an EMBL/GenBank/DDBJ whole genome shotgun (WGS) entry which is preliminary data.</text>
</comment>
<evidence type="ECO:0000313" key="3">
    <source>
        <dbReference type="EMBL" id="MFC5720019.1"/>
    </source>
</evidence>
<dbReference type="InterPro" id="IPR010427">
    <property type="entry name" value="DUF1023"/>
</dbReference>
<dbReference type="Proteomes" id="UP001596083">
    <property type="component" value="Unassembled WGS sequence"/>
</dbReference>
<reference evidence="4" key="1">
    <citation type="journal article" date="2019" name="Int. J. Syst. Evol. Microbiol.">
        <title>The Global Catalogue of Microorganisms (GCM) 10K type strain sequencing project: providing services to taxonomists for standard genome sequencing and annotation.</title>
        <authorList>
            <consortium name="The Broad Institute Genomics Platform"/>
            <consortium name="The Broad Institute Genome Sequencing Center for Infectious Disease"/>
            <person name="Wu L."/>
            <person name="Ma J."/>
        </authorList>
    </citation>
    <scope>NUCLEOTIDE SEQUENCE [LARGE SCALE GENOMIC DNA]</scope>
    <source>
        <strain evidence="4">CGMCC 4.7304</strain>
    </source>
</reference>
<evidence type="ECO:0000313" key="4">
    <source>
        <dbReference type="Proteomes" id="UP001596083"/>
    </source>
</evidence>
<evidence type="ECO:0000259" key="2">
    <source>
        <dbReference type="Pfam" id="PF06259"/>
    </source>
</evidence>
<feature type="compositionally biased region" description="Basic and acidic residues" evidence="1">
    <location>
        <begin position="429"/>
        <end position="466"/>
    </location>
</feature>
<dbReference type="SUPFAM" id="SSF56399">
    <property type="entry name" value="ADP-ribosylation"/>
    <property type="match status" value="2"/>
</dbReference>
<gene>
    <name evidence="3" type="ORF">ACFP1Z_07535</name>
</gene>
<dbReference type="GO" id="GO:0016787">
    <property type="term" value="F:hydrolase activity"/>
    <property type="evidence" value="ECO:0007669"/>
    <property type="project" value="UniProtKB-KW"/>
</dbReference>
<dbReference type="RefSeq" id="WP_390315128.1">
    <property type="nucleotide sequence ID" value="NZ_JBHSPB010000004.1"/>
</dbReference>
<sequence length="1189" mass="130518">MDFWNQKVKLTLDPQELRQNQEYAERADAAARRALDKWSERTDMRLPLVPALVHAANLLVAELDEDIVSREREKLELDPTVPASVSLEDRFKGDSDRNYLRCMKDLESETGTPRSNAALVTEAALAGRKDCSLLVYEPGFEEGRGRAAVAVGPLETAEYVAVLVPGMGSSLESLGELTGQARDLYKQCLRTRPGARVAVVAWTGYKAPQGFAEAAWEQPASAGAELLRSDLDIWREHWRKSAVRQALDMPAYPSLTISGLSYGSVVAGHTATGAGTDTAGRPVIDNLALLGSPGSGLRAKHLDANLYTAANDADLISALDWFSIDTTHKNYAKNATKSVTRMKSSYPQWNQEDSFWRNIKRVHTGYYDRGTESLSNVARVVVGRTEEISKEEQRTRPVLGGYRNVVGRLFTDPPKEKSGQNGKSRKKRDTGEQDLRVPDPVVEEHTESRKKPRADIVKRPVKRDPALPRTDAPAGQKPPTVLYRVDTRPPAEVFRDGFSSYGKDLDLEKHARGATTIGNASQARSSGFVSTTSNRAFAIRFSEQLLAGRPTVYLYEIVPNRSFYNLRSSLQAKGGVDTSLVDHAQAQGEWVATGRIPPDHIKSATPLSRPATGRGAPVAGPAQPNVKIPGTAQKGFDPNVTPHANAHPFGKPAPGTKAAAGGVMRYVPGTDLVGPEGQRFLYRGDTRAPKSGILVNGFSSNGFDVAERPHLSGDMRNSAYISTSWDKETARKYAGPNGWVYKIDKNKLGTTFNIYGSSGLTGRPMDGAVQRNMEVAAMYYIPPEAIVDAEPARVQSQAKSLGSRIKHKYAVWQRSVAANRRPASKSVRTGAKAAGGAILIAEKLFEIFPELRQVFAPLTSWLDEKWSRAQRSVQDWLMPDLGRARAARDAYDAIPNYRYAEERPEWQKSLWKVPRNTRLYGHILSARRQKGAEIDEEDVKNINDALRYSTARVWADENLEPIKQYFSRKIREDEDGSGVSPSDLADVDEILKSITPAILAEECVDHGNVEFAEVYAVHTERYLAEKEAAGEGRRVAIEVSVESADETQVLLSNAESSTREITWSVNGRAASRFQQQENHPDRYKHGMKSGGTAVFTGVLPEAGGQGGLLRLYNPLTQYQTFDIAPEKVGNDIRYVFLFPCKNDGSPAGVEARIEGGGRSETIRSGKALTFRAGTPVKVTVVYPGQGGSA</sequence>
<dbReference type="InterPro" id="IPR003898">
    <property type="entry name" value="Borpert_toxA"/>
</dbReference>
<dbReference type="EMBL" id="JBHSPB010000004">
    <property type="protein sequence ID" value="MFC5720019.1"/>
    <property type="molecule type" value="Genomic_DNA"/>
</dbReference>
<dbReference type="Gene3D" id="3.90.210.10">
    <property type="entry name" value="Heat-Labile Enterotoxin, subunit A"/>
    <property type="match status" value="2"/>
</dbReference>
<accession>A0ABW0YXR2</accession>
<proteinExistence type="predicted"/>
<dbReference type="Pfam" id="PF02917">
    <property type="entry name" value="Pertussis_S1"/>
    <property type="match status" value="1"/>
</dbReference>
<keyword evidence="3" id="KW-0378">Hydrolase</keyword>
<dbReference type="Pfam" id="PF06259">
    <property type="entry name" value="Abhydrolase_8"/>
    <property type="match status" value="1"/>
</dbReference>
<feature type="domain" description="DUF1023" evidence="2">
    <location>
        <begin position="143"/>
        <end position="317"/>
    </location>
</feature>
<name>A0ABW0YXR2_9ACTN</name>
<evidence type="ECO:0000256" key="1">
    <source>
        <dbReference type="SAM" id="MobiDB-lite"/>
    </source>
</evidence>
<keyword evidence="4" id="KW-1185">Reference proteome</keyword>